<accession>A0A6J1HGR8</accession>
<dbReference type="Pfam" id="PF03168">
    <property type="entry name" value="LEA_2"/>
    <property type="match status" value="1"/>
</dbReference>
<evidence type="ECO:0000256" key="3">
    <source>
        <dbReference type="ARBA" id="ARBA00022989"/>
    </source>
</evidence>
<evidence type="ECO:0000256" key="4">
    <source>
        <dbReference type="ARBA" id="ARBA00023136"/>
    </source>
</evidence>
<evidence type="ECO:0000256" key="1">
    <source>
        <dbReference type="ARBA" id="ARBA00004167"/>
    </source>
</evidence>
<proteinExistence type="predicted"/>
<feature type="domain" description="Late embryogenesis abundant protein LEA-2 subgroup" evidence="6">
    <location>
        <begin position="73"/>
        <end position="176"/>
    </location>
</feature>
<dbReference type="GO" id="GO:0098542">
    <property type="term" value="P:defense response to other organism"/>
    <property type="evidence" value="ECO:0007669"/>
    <property type="project" value="InterPro"/>
</dbReference>
<keyword evidence="3 5" id="KW-1133">Transmembrane helix</keyword>
<dbReference type="Proteomes" id="UP000504609">
    <property type="component" value="Unplaced"/>
</dbReference>
<evidence type="ECO:0000259" key="6">
    <source>
        <dbReference type="Pfam" id="PF03168"/>
    </source>
</evidence>
<keyword evidence="4 5" id="KW-0472">Membrane</keyword>
<name>A0A6J1HGR8_CUCMO</name>
<evidence type="ECO:0000256" key="2">
    <source>
        <dbReference type="ARBA" id="ARBA00022692"/>
    </source>
</evidence>
<protein>
    <submittedName>
        <fullName evidence="8">NDR1/HIN1-like protein 1</fullName>
    </submittedName>
</protein>
<dbReference type="InterPro" id="IPR044839">
    <property type="entry name" value="NDR1-like"/>
</dbReference>
<feature type="transmembrane region" description="Helical" evidence="5">
    <location>
        <begin position="20"/>
        <end position="41"/>
    </location>
</feature>
<dbReference type="GO" id="GO:0009506">
    <property type="term" value="C:plasmodesma"/>
    <property type="evidence" value="ECO:0007669"/>
    <property type="project" value="TreeGrafter"/>
</dbReference>
<dbReference type="InterPro" id="IPR004864">
    <property type="entry name" value="LEA_2"/>
</dbReference>
<gene>
    <name evidence="8" type="primary">LOC111463401</name>
</gene>
<dbReference type="PANTHER" id="PTHR31415:SF51">
    <property type="entry name" value="LATE EMBRYOGENESIS ABUNDANT (LEA) HYDROXYPROLINE-RICH GLYCOPROTEIN FAMILY"/>
    <property type="match status" value="1"/>
</dbReference>
<evidence type="ECO:0000313" key="8">
    <source>
        <dbReference type="RefSeq" id="XP_022963098.1"/>
    </source>
</evidence>
<sequence length="208" mass="23459">MSKDCPNHDKKRPKLIRRIYAGILIFFFLVLLTILLIWAILQPTKPKFVIQDATVFLFNVSAANFLSSSIQVTVSSRNPNDNIGIYYDRLDVFAVYRNQQITLRTVIQPSFQDENELNIWSPFLVGDDVPISPYNGAALYQDQSFGTVVLSIKLDGYVRFKVGTFISGRYHLNVDCPAVIMFRNPTAGIVVGNNAVKYQLVRSCSVSV</sequence>
<keyword evidence="2 5" id="KW-0812">Transmembrane</keyword>
<evidence type="ECO:0000256" key="5">
    <source>
        <dbReference type="SAM" id="Phobius"/>
    </source>
</evidence>
<keyword evidence="7" id="KW-1185">Reference proteome</keyword>
<organism evidence="7 8">
    <name type="scientific">Cucurbita moschata</name>
    <name type="common">Winter crookneck squash</name>
    <name type="synonym">Cucurbita pepo var. moschata</name>
    <dbReference type="NCBI Taxonomy" id="3662"/>
    <lineage>
        <taxon>Eukaryota</taxon>
        <taxon>Viridiplantae</taxon>
        <taxon>Streptophyta</taxon>
        <taxon>Embryophyta</taxon>
        <taxon>Tracheophyta</taxon>
        <taxon>Spermatophyta</taxon>
        <taxon>Magnoliopsida</taxon>
        <taxon>eudicotyledons</taxon>
        <taxon>Gunneridae</taxon>
        <taxon>Pentapetalae</taxon>
        <taxon>rosids</taxon>
        <taxon>fabids</taxon>
        <taxon>Cucurbitales</taxon>
        <taxon>Cucurbitaceae</taxon>
        <taxon>Cucurbiteae</taxon>
        <taxon>Cucurbita</taxon>
    </lineage>
</organism>
<dbReference type="AlphaFoldDB" id="A0A6J1HGR8"/>
<dbReference type="GO" id="GO:0005886">
    <property type="term" value="C:plasma membrane"/>
    <property type="evidence" value="ECO:0007669"/>
    <property type="project" value="TreeGrafter"/>
</dbReference>
<dbReference type="RefSeq" id="XP_022963098.1">
    <property type="nucleotide sequence ID" value="XM_023107330.1"/>
</dbReference>
<evidence type="ECO:0000313" key="7">
    <source>
        <dbReference type="Proteomes" id="UP000504609"/>
    </source>
</evidence>
<reference evidence="8" key="1">
    <citation type="submission" date="2025-08" db="UniProtKB">
        <authorList>
            <consortium name="RefSeq"/>
        </authorList>
    </citation>
    <scope>IDENTIFICATION</scope>
    <source>
        <tissue evidence="8">Young leaves</tissue>
    </source>
</reference>
<dbReference type="PANTHER" id="PTHR31415">
    <property type="entry name" value="OS05G0367900 PROTEIN"/>
    <property type="match status" value="1"/>
</dbReference>
<dbReference type="KEGG" id="cmos:111463401"/>
<dbReference type="GeneID" id="111463401"/>
<comment type="subcellular location">
    <subcellularLocation>
        <location evidence="1">Membrane</location>
        <topology evidence="1">Single-pass membrane protein</topology>
    </subcellularLocation>
</comment>